<dbReference type="PANTHER" id="PTHR10361">
    <property type="entry name" value="SODIUM-BILE ACID COTRANSPORTER"/>
    <property type="match status" value="1"/>
</dbReference>
<feature type="transmembrane region" description="Helical" evidence="5">
    <location>
        <begin position="124"/>
        <end position="147"/>
    </location>
</feature>
<evidence type="ECO:0000256" key="3">
    <source>
        <dbReference type="ARBA" id="ARBA00022989"/>
    </source>
</evidence>
<name>A0A1E2VES5_9GAMM</name>
<dbReference type="InterPro" id="IPR038770">
    <property type="entry name" value="Na+/solute_symporter_sf"/>
</dbReference>
<dbReference type="STRING" id="197479.BFW38_14085"/>
<dbReference type="GO" id="GO:0016020">
    <property type="term" value="C:membrane"/>
    <property type="evidence" value="ECO:0007669"/>
    <property type="project" value="UniProtKB-SubCell"/>
</dbReference>
<reference evidence="6 7" key="1">
    <citation type="submission" date="2016-08" db="EMBL/GenBank/DDBJ databases">
        <authorList>
            <person name="Seilhamer J.J."/>
        </authorList>
    </citation>
    <scope>NUCLEOTIDE SEQUENCE [LARGE SCALE GENOMIC DNA]</scope>
    <source>
        <strain evidence="6 7">PH27A</strain>
    </source>
</reference>
<comment type="caution">
    <text evidence="6">The sequence shown here is derived from an EMBL/GenBank/DDBJ whole genome shotgun (WGS) entry which is preliminary data.</text>
</comment>
<keyword evidence="3 5" id="KW-1133">Transmembrane helix</keyword>
<keyword evidence="7" id="KW-1185">Reference proteome</keyword>
<gene>
    <name evidence="6" type="ORF">BFW38_14085</name>
</gene>
<evidence type="ECO:0000256" key="1">
    <source>
        <dbReference type="ARBA" id="ARBA00004141"/>
    </source>
</evidence>
<dbReference type="AlphaFoldDB" id="A0A1E2VES5"/>
<evidence type="ECO:0008006" key="8">
    <source>
        <dbReference type="Google" id="ProtNLM"/>
    </source>
</evidence>
<dbReference type="Pfam" id="PF01758">
    <property type="entry name" value="SBF"/>
    <property type="match status" value="1"/>
</dbReference>
<feature type="transmembrane region" description="Helical" evidence="5">
    <location>
        <begin position="159"/>
        <end position="179"/>
    </location>
</feature>
<feature type="transmembrane region" description="Helical" evidence="5">
    <location>
        <begin position="65"/>
        <end position="84"/>
    </location>
</feature>
<protein>
    <recommendedName>
        <fullName evidence="8">Bile acid:sodium symporter</fullName>
    </recommendedName>
</protein>
<dbReference type="PANTHER" id="PTHR10361:SF28">
    <property type="entry name" value="P3 PROTEIN-RELATED"/>
    <property type="match status" value="1"/>
</dbReference>
<keyword evidence="4 5" id="KW-0472">Membrane</keyword>
<feature type="transmembrane region" description="Helical" evidence="5">
    <location>
        <begin position="245"/>
        <end position="270"/>
    </location>
</feature>
<evidence type="ECO:0000256" key="4">
    <source>
        <dbReference type="ARBA" id="ARBA00023136"/>
    </source>
</evidence>
<evidence type="ECO:0000256" key="5">
    <source>
        <dbReference type="SAM" id="Phobius"/>
    </source>
</evidence>
<dbReference type="Proteomes" id="UP000094291">
    <property type="component" value="Unassembled WGS sequence"/>
</dbReference>
<dbReference type="EMBL" id="MDTQ01000001">
    <property type="protein sequence ID" value="ODC05477.1"/>
    <property type="molecule type" value="Genomic_DNA"/>
</dbReference>
<dbReference type="InterPro" id="IPR002657">
    <property type="entry name" value="BilAc:Na_symport/Acr3"/>
</dbReference>
<evidence type="ECO:0000256" key="2">
    <source>
        <dbReference type="ARBA" id="ARBA00022692"/>
    </source>
</evidence>
<accession>A0A1E2VES5</accession>
<sequence length="343" mass="36555">MLKKLHLWFPVLAIVFASLAYGLPHLLTTPLLITSGSVQSVLSFLGWGHWQGESSQLWLLAPKDMIVPLLSLIMFCMGLTLTPADFVRVARRPMCVAVGVGLQFLIMPLAAWGVALLLNLPDDLLIGMVVVGATAGGTASNVMAWLAGANVALSVTMTLTSTLASIVATPLLTALYVGHTVDVPLLSMMTTIASIVLGPIVLGMLFNRLFNRWVSENEVVLACVSMLAIVLIIGIVVALNQQRLAVMGSALILAVMLHNSIGLFLGYRLSRLLGMAPYDARAIAIEVGMQNSGLAAALSAKLFGVGSALPGVLFSVWHNISGSLLAGYWGRRQQMKRQLSEID</sequence>
<dbReference type="Gene3D" id="1.20.1530.20">
    <property type="match status" value="1"/>
</dbReference>
<evidence type="ECO:0000313" key="6">
    <source>
        <dbReference type="EMBL" id="ODC05477.1"/>
    </source>
</evidence>
<feature type="transmembrane region" description="Helical" evidence="5">
    <location>
        <begin position="185"/>
        <end position="207"/>
    </location>
</feature>
<dbReference type="InterPro" id="IPR004710">
    <property type="entry name" value="Bilac:Na_transpt"/>
</dbReference>
<keyword evidence="2 5" id="KW-0812">Transmembrane</keyword>
<dbReference type="OrthoDB" id="9806785at2"/>
<comment type="subcellular location">
    <subcellularLocation>
        <location evidence="1">Membrane</location>
        <topology evidence="1">Multi-pass membrane protein</topology>
    </subcellularLocation>
</comment>
<feature type="transmembrane region" description="Helical" evidence="5">
    <location>
        <begin position="96"/>
        <end position="118"/>
    </location>
</feature>
<feature type="transmembrane region" description="Helical" evidence="5">
    <location>
        <begin position="219"/>
        <end position="239"/>
    </location>
</feature>
<evidence type="ECO:0000313" key="7">
    <source>
        <dbReference type="Proteomes" id="UP000094291"/>
    </source>
</evidence>
<proteinExistence type="predicted"/>
<organism evidence="6 7">
    <name type="scientific">Terasakiispira papahanaumokuakeensis</name>
    <dbReference type="NCBI Taxonomy" id="197479"/>
    <lineage>
        <taxon>Bacteria</taxon>
        <taxon>Pseudomonadati</taxon>
        <taxon>Pseudomonadota</taxon>
        <taxon>Gammaproteobacteria</taxon>
        <taxon>Oceanospirillales</taxon>
        <taxon>Terasakiispira</taxon>
    </lineage>
</organism>